<dbReference type="PANTHER" id="PTHR11733:SF224">
    <property type="entry name" value="NEPRILYSIN-2"/>
    <property type="match status" value="1"/>
</dbReference>
<dbReference type="GO" id="GO:0046872">
    <property type="term" value="F:metal ion binding"/>
    <property type="evidence" value="ECO:0007669"/>
    <property type="project" value="UniProtKB-KW"/>
</dbReference>
<feature type="transmembrane region" description="Helical" evidence="9">
    <location>
        <begin position="39"/>
        <end position="60"/>
    </location>
</feature>
<dbReference type="Pfam" id="PF01431">
    <property type="entry name" value="Peptidase_M13"/>
    <property type="match status" value="1"/>
</dbReference>
<dbReference type="SUPFAM" id="SSF55486">
    <property type="entry name" value="Metalloproteases ('zincins'), catalytic domain"/>
    <property type="match status" value="1"/>
</dbReference>
<feature type="domain" description="Peptidase M13 N-terminal" evidence="11">
    <location>
        <begin position="96"/>
        <end position="479"/>
    </location>
</feature>
<dbReference type="InterPro" id="IPR042089">
    <property type="entry name" value="Peptidase_M13_dom_2"/>
</dbReference>
<keyword evidence="9" id="KW-0812">Transmembrane</keyword>
<keyword evidence="13" id="KW-1185">Reference proteome</keyword>
<dbReference type="EMBL" id="JALNTZ010000004">
    <property type="protein sequence ID" value="KAJ3654451.1"/>
    <property type="molecule type" value="Genomic_DNA"/>
</dbReference>
<organism evidence="12 13">
    <name type="scientific">Zophobas morio</name>
    <dbReference type="NCBI Taxonomy" id="2755281"/>
    <lineage>
        <taxon>Eukaryota</taxon>
        <taxon>Metazoa</taxon>
        <taxon>Ecdysozoa</taxon>
        <taxon>Arthropoda</taxon>
        <taxon>Hexapoda</taxon>
        <taxon>Insecta</taxon>
        <taxon>Pterygota</taxon>
        <taxon>Neoptera</taxon>
        <taxon>Endopterygota</taxon>
        <taxon>Coleoptera</taxon>
        <taxon>Polyphaga</taxon>
        <taxon>Cucujiformia</taxon>
        <taxon>Tenebrionidae</taxon>
        <taxon>Zophobas</taxon>
    </lineage>
</organism>
<keyword evidence="9" id="KW-1133">Transmembrane helix</keyword>
<dbReference type="PANTHER" id="PTHR11733">
    <property type="entry name" value="ZINC METALLOPROTEASE FAMILY M13 NEPRILYSIN-RELATED"/>
    <property type="match status" value="1"/>
</dbReference>
<dbReference type="Pfam" id="PF05649">
    <property type="entry name" value="Peptidase_M13_N"/>
    <property type="match status" value="1"/>
</dbReference>
<evidence type="ECO:0000256" key="4">
    <source>
        <dbReference type="ARBA" id="ARBA00022670"/>
    </source>
</evidence>
<accession>A0AA38IFW0</accession>
<dbReference type="InterPro" id="IPR018497">
    <property type="entry name" value="Peptidase_M13_C"/>
</dbReference>
<dbReference type="InterPro" id="IPR000718">
    <property type="entry name" value="Peptidase_M13"/>
</dbReference>
<keyword evidence="5" id="KW-0479">Metal-binding</keyword>
<dbReference type="GO" id="GO:0004222">
    <property type="term" value="F:metalloendopeptidase activity"/>
    <property type="evidence" value="ECO:0007669"/>
    <property type="project" value="InterPro"/>
</dbReference>
<proteinExistence type="inferred from homology"/>
<evidence type="ECO:0000256" key="6">
    <source>
        <dbReference type="ARBA" id="ARBA00022801"/>
    </source>
</evidence>
<keyword evidence="8" id="KW-0482">Metalloprotease</keyword>
<dbReference type="InterPro" id="IPR024079">
    <property type="entry name" value="MetalloPept_cat_dom_sf"/>
</dbReference>
<evidence type="ECO:0000313" key="13">
    <source>
        <dbReference type="Proteomes" id="UP001168821"/>
    </source>
</evidence>
<dbReference type="CDD" id="cd08662">
    <property type="entry name" value="M13"/>
    <property type="match status" value="1"/>
</dbReference>
<evidence type="ECO:0000256" key="5">
    <source>
        <dbReference type="ARBA" id="ARBA00022723"/>
    </source>
</evidence>
<keyword evidence="9" id="KW-0472">Membrane</keyword>
<dbReference type="PRINTS" id="PR00786">
    <property type="entry name" value="NEPRILYSIN"/>
</dbReference>
<gene>
    <name evidence="12" type="ORF">Zmor_013639</name>
</gene>
<dbReference type="Gene3D" id="1.10.1380.10">
    <property type="entry name" value="Neutral endopeptidase , domain2"/>
    <property type="match status" value="1"/>
</dbReference>
<evidence type="ECO:0000256" key="3">
    <source>
        <dbReference type="ARBA" id="ARBA00007357"/>
    </source>
</evidence>
<name>A0AA38IFW0_9CUCU</name>
<evidence type="ECO:0000256" key="2">
    <source>
        <dbReference type="ARBA" id="ARBA00004401"/>
    </source>
</evidence>
<dbReference type="PROSITE" id="PS51885">
    <property type="entry name" value="NEPRILYSIN"/>
    <property type="match status" value="1"/>
</dbReference>
<dbReference type="GO" id="GO:0016485">
    <property type="term" value="P:protein processing"/>
    <property type="evidence" value="ECO:0007669"/>
    <property type="project" value="TreeGrafter"/>
</dbReference>
<comment type="similarity">
    <text evidence="3">Belongs to the peptidase M13 family.</text>
</comment>
<evidence type="ECO:0000256" key="1">
    <source>
        <dbReference type="ARBA" id="ARBA00001947"/>
    </source>
</evidence>
<evidence type="ECO:0000256" key="7">
    <source>
        <dbReference type="ARBA" id="ARBA00022833"/>
    </source>
</evidence>
<keyword evidence="4" id="KW-0645">Protease</keyword>
<comment type="subcellular location">
    <subcellularLocation>
        <location evidence="2">Cell membrane</location>
        <topology evidence="2">Single-pass type II membrane protein</topology>
    </subcellularLocation>
</comment>
<sequence>MPLLFVLVVREEVDDAVNYVTALKPKLSWMQRRTKIEKCLFVLTGLGVVVIIYLASNLLMTFPQTRENLQQDVCLTEKCILSAADIIKNLDETVDPCDDFYNFVCGNFVKNAIIPVGENSVSSITDLSDKVTLQFYNILQQPKRDDEPYSLKILKAVYNSCMNKKQIEEEGLTYLKNEFKNLGGWPVVEPYWNEKNFDWTSLLSRLREGEWISSFFFYANERIDHKNSSRLIYSIGQPYLSEALKKGFNDTAVRAMYHRMVEFAVLFGADRATAISDMKNVIDFQIEFAKLIGPHVAPKNKSLNYNPTIRELQKMYPSFPWLKLINNYLSPIATLTSDDVIHVQQPEFFERLENFLPKIKKRTLANYMFSTVLGQFVNYLPEEFERKDLKYLKDIYGRYNSRPRWSYCVWESTRLHVAMSYVHIKHLFDKRIKHKVTELIADVKNSFFETLKSVDWMDRETKNRAIIKAEQMHTFIGYPEELLDDNNVKNYYRGLELDGDEYFWKVHVNLTKFANMKYVQKLRKPVRKDFWGENAYTFGFKAYYKQTENTLEVPAAVLQDYLFDPDRPQYLNYGAIGKIIGHEITHGFDNGGRHFDKDGNLSDWWKSETKQAFARKSQCFLDQYSNCTVPDLGINLNGVNTLAENIADNGGIEIAYRGYLKWLERNRVEPSLPGLRYTPRQLFWISSATNWCVKRKKEALKNFVTGNTHSPRYFRVMVPSMNSEHFGRDFNCPLGSPMNPKYKCRMW</sequence>
<protein>
    <submittedName>
        <fullName evidence="12">Uncharacterized protein</fullName>
    </submittedName>
</protein>
<keyword evidence="6" id="KW-0378">Hydrolase</keyword>
<dbReference type="GO" id="GO:0005886">
    <property type="term" value="C:plasma membrane"/>
    <property type="evidence" value="ECO:0007669"/>
    <property type="project" value="UniProtKB-SubCell"/>
</dbReference>
<keyword evidence="7" id="KW-0862">Zinc</keyword>
<dbReference type="InterPro" id="IPR008753">
    <property type="entry name" value="Peptidase_M13_N"/>
</dbReference>
<evidence type="ECO:0000259" key="10">
    <source>
        <dbReference type="Pfam" id="PF01431"/>
    </source>
</evidence>
<dbReference type="AlphaFoldDB" id="A0AA38IFW0"/>
<dbReference type="Gene3D" id="3.40.390.10">
    <property type="entry name" value="Collagenase (Catalytic Domain)"/>
    <property type="match status" value="1"/>
</dbReference>
<comment type="cofactor">
    <cofactor evidence="1">
        <name>Zn(2+)</name>
        <dbReference type="ChEBI" id="CHEBI:29105"/>
    </cofactor>
</comment>
<comment type="caution">
    <text evidence="12">The sequence shown here is derived from an EMBL/GenBank/DDBJ whole genome shotgun (WGS) entry which is preliminary data.</text>
</comment>
<dbReference type="Proteomes" id="UP001168821">
    <property type="component" value="Unassembled WGS sequence"/>
</dbReference>
<evidence type="ECO:0000256" key="8">
    <source>
        <dbReference type="ARBA" id="ARBA00023049"/>
    </source>
</evidence>
<feature type="domain" description="Peptidase M13 C-terminal" evidence="10">
    <location>
        <begin position="542"/>
        <end position="745"/>
    </location>
</feature>
<evidence type="ECO:0000256" key="9">
    <source>
        <dbReference type="SAM" id="Phobius"/>
    </source>
</evidence>
<reference evidence="12" key="1">
    <citation type="journal article" date="2023" name="G3 (Bethesda)">
        <title>Whole genome assemblies of Zophobas morio and Tenebrio molitor.</title>
        <authorList>
            <person name="Kaur S."/>
            <person name="Stinson S.A."/>
            <person name="diCenzo G.C."/>
        </authorList>
    </citation>
    <scope>NUCLEOTIDE SEQUENCE</scope>
    <source>
        <strain evidence="12">QUZm001</strain>
    </source>
</reference>
<evidence type="ECO:0000259" key="11">
    <source>
        <dbReference type="Pfam" id="PF05649"/>
    </source>
</evidence>
<evidence type="ECO:0000313" key="12">
    <source>
        <dbReference type="EMBL" id="KAJ3654451.1"/>
    </source>
</evidence>